<organism evidence="10 11">
    <name type="scientific">Danxiaibacter flavus</name>
    <dbReference type="NCBI Taxonomy" id="3049108"/>
    <lineage>
        <taxon>Bacteria</taxon>
        <taxon>Pseudomonadati</taxon>
        <taxon>Bacteroidota</taxon>
        <taxon>Chitinophagia</taxon>
        <taxon>Chitinophagales</taxon>
        <taxon>Chitinophagaceae</taxon>
        <taxon>Danxiaibacter</taxon>
    </lineage>
</organism>
<reference evidence="10 11" key="1">
    <citation type="submission" date="2023-07" db="EMBL/GenBank/DDBJ databases">
        <authorList>
            <person name="Lian W.-H."/>
        </authorList>
    </citation>
    <scope>NUCLEOTIDE SEQUENCE [LARGE SCALE GENOMIC DNA]</scope>
    <source>
        <strain evidence="10 11">SYSU DXS3180</strain>
    </source>
</reference>
<dbReference type="InterPro" id="IPR008332">
    <property type="entry name" value="MethylG_MeTrfase_N"/>
</dbReference>
<dbReference type="InterPro" id="IPR009057">
    <property type="entry name" value="Homeodomain-like_sf"/>
</dbReference>
<feature type="domain" description="HTH araC/xylS-type" evidence="9">
    <location>
        <begin position="13"/>
        <end position="111"/>
    </location>
</feature>
<dbReference type="SUPFAM" id="SSF53155">
    <property type="entry name" value="Methylated DNA-protein cysteine methyltransferase domain"/>
    <property type="match status" value="1"/>
</dbReference>
<dbReference type="Pfam" id="PF12833">
    <property type="entry name" value="HTH_18"/>
    <property type="match status" value="1"/>
</dbReference>
<keyword evidence="3 10" id="KW-0808">Transferase</keyword>
<dbReference type="GO" id="GO:0003908">
    <property type="term" value="F:methylated-DNA-[protein]-cysteine S-methyltransferase activity"/>
    <property type="evidence" value="ECO:0007669"/>
    <property type="project" value="UniProtKB-EC"/>
</dbReference>
<dbReference type="GO" id="GO:0032259">
    <property type="term" value="P:methylation"/>
    <property type="evidence" value="ECO:0007669"/>
    <property type="project" value="UniProtKB-KW"/>
</dbReference>
<dbReference type="InterPro" id="IPR036631">
    <property type="entry name" value="MGMT_N_sf"/>
</dbReference>
<dbReference type="PANTHER" id="PTHR10815">
    <property type="entry name" value="METHYLATED-DNA--PROTEIN-CYSTEINE METHYLTRANSFERASE"/>
    <property type="match status" value="1"/>
</dbReference>
<keyword evidence="6" id="KW-0804">Transcription</keyword>
<protein>
    <submittedName>
        <fullName evidence="10">Methylated-DNA--[protein]-cysteine S-methyltransferase</fullName>
        <ecNumber evidence="10">2.1.1.63</ecNumber>
    </submittedName>
</protein>
<dbReference type="Gene3D" id="1.10.10.60">
    <property type="entry name" value="Homeodomain-like"/>
    <property type="match status" value="2"/>
</dbReference>
<dbReference type="Gene3D" id="3.30.160.70">
    <property type="entry name" value="Methylated DNA-protein cysteine methyltransferase domain"/>
    <property type="match status" value="1"/>
</dbReference>
<evidence type="ECO:0000256" key="7">
    <source>
        <dbReference type="ARBA" id="ARBA00023204"/>
    </source>
</evidence>
<dbReference type="Proteomes" id="UP001560573">
    <property type="component" value="Unassembled WGS sequence"/>
</dbReference>
<dbReference type="PANTHER" id="PTHR10815:SF13">
    <property type="entry name" value="METHYLATED-DNA--PROTEIN-CYSTEINE METHYLTRANSFERASE"/>
    <property type="match status" value="1"/>
</dbReference>
<dbReference type="Pfam" id="PF02870">
    <property type="entry name" value="Methyltransf_1N"/>
    <property type="match status" value="1"/>
</dbReference>
<keyword evidence="11" id="KW-1185">Reference proteome</keyword>
<keyword evidence="5" id="KW-0805">Transcription regulation</keyword>
<evidence type="ECO:0000313" key="11">
    <source>
        <dbReference type="Proteomes" id="UP001560573"/>
    </source>
</evidence>
<dbReference type="SUPFAM" id="SSF46767">
    <property type="entry name" value="Methylated DNA-protein cysteine methyltransferase, C-terminal domain"/>
    <property type="match status" value="1"/>
</dbReference>
<evidence type="ECO:0000256" key="6">
    <source>
        <dbReference type="ARBA" id="ARBA00023163"/>
    </source>
</evidence>
<dbReference type="InterPro" id="IPR036388">
    <property type="entry name" value="WH-like_DNA-bd_sf"/>
</dbReference>
<sequence length="286" mass="31570">METQQETDYKRIAASIDYLKNNFKNQPSLEEAAEHIHLSPFHFQRMFKDWAGVSPKQFLQYLSIEHAKQMLKNNGATLFDAAFETGLSGTGRLHDLFIKVEGMTPGEYKNGGELLHINYSFAESPFGNIIVASTSKGICHMAFADEKADMALGDLKQKFPNAQYTQIVDSIQQNALFIFGQDWSKLGQIKLHLKGSPFQIKIWETLLKIPLGSLTTYSGLAEQAGYAGASRAVGTAVAGNPVAFLIPCHRVIRSTGEIGQYHWGSTRKSAMIGWEAAKGVIHAEAS</sequence>
<keyword evidence="7" id="KW-0234">DNA repair</keyword>
<dbReference type="SMART" id="SM00342">
    <property type="entry name" value="HTH_ARAC"/>
    <property type="match status" value="1"/>
</dbReference>
<evidence type="ECO:0000256" key="3">
    <source>
        <dbReference type="ARBA" id="ARBA00022679"/>
    </source>
</evidence>
<gene>
    <name evidence="10" type="ORF">QTN47_03010</name>
</gene>
<dbReference type="RefSeq" id="WP_369327839.1">
    <property type="nucleotide sequence ID" value="NZ_JAULBC010000001.1"/>
</dbReference>
<dbReference type="InterPro" id="IPR018060">
    <property type="entry name" value="HTH_AraC"/>
</dbReference>
<accession>A0ABV3ZB33</accession>
<comment type="catalytic activity">
    <reaction evidence="1">
        <text>a 4-O-methyl-thymidine in DNA + L-cysteinyl-[protein] = a thymidine in DNA + S-methyl-L-cysteinyl-[protein]</text>
        <dbReference type="Rhea" id="RHEA:53428"/>
        <dbReference type="Rhea" id="RHEA-COMP:10131"/>
        <dbReference type="Rhea" id="RHEA-COMP:10132"/>
        <dbReference type="Rhea" id="RHEA-COMP:13555"/>
        <dbReference type="Rhea" id="RHEA-COMP:13556"/>
        <dbReference type="ChEBI" id="CHEBI:29950"/>
        <dbReference type="ChEBI" id="CHEBI:82612"/>
        <dbReference type="ChEBI" id="CHEBI:137386"/>
        <dbReference type="ChEBI" id="CHEBI:137387"/>
        <dbReference type="EC" id="2.1.1.63"/>
    </reaction>
</comment>
<dbReference type="EMBL" id="JAULBC010000001">
    <property type="protein sequence ID" value="MEX6686444.1"/>
    <property type="molecule type" value="Genomic_DNA"/>
</dbReference>
<evidence type="ECO:0000259" key="9">
    <source>
        <dbReference type="PROSITE" id="PS01124"/>
    </source>
</evidence>
<dbReference type="InterPro" id="IPR001497">
    <property type="entry name" value="MethylDNA_cys_MeTrfase_AS"/>
</dbReference>
<dbReference type="EC" id="2.1.1.63" evidence="10"/>
<dbReference type="SUPFAM" id="SSF46689">
    <property type="entry name" value="Homeodomain-like"/>
    <property type="match status" value="2"/>
</dbReference>
<evidence type="ECO:0000256" key="1">
    <source>
        <dbReference type="ARBA" id="ARBA00001286"/>
    </source>
</evidence>
<dbReference type="InterPro" id="IPR036217">
    <property type="entry name" value="MethylDNA_cys_MeTrfase_DNAb"/>
</dbReference>
<keyword evidence="2 10" id="KW-0489">Methyltransferase</keyword>
<keyword evidence="4" id="KW-0227">DNA damage</keyword>
<evidence type="ECO:0000313" key="10">
    <source>
        <dbReference type="EMBL" id="MEX6686444.1"/>
    </source>
</evidence>
<proteinExistence type="predicted"/>
<name>A0ABV3ZB33_9BACT</name>
<dbReference type="Gene3D" id="1.10.10.10">
    <property type="entry name" value="Winged helix-like DNA-binding domain superfamily/Winged helix DNA-binding domain"/>
    <property type="match status" value="1"/>
</dbReference>
<dbReference type="InterPro" id="IPR014048">
    <property type="entry name" value="MethylDNA_cys_MeTrfase_DNA-bd"/>
</dbReference>
<dbReference type="CDD" id="cd06445">
    <property type="entry name" value="ATase"/>
    <property type="match status" value="1"/>
</dbReference>
<evidence type="ECO:0000256" key="8">
    <source>
        <dbReference type="ARBA" id="ARBA00049348"/>
    </source>
</evidence>
<dbReference type="PROSITE" id="PS01124">
    <property type="entry name" value="HTH_ARAC_FAMILY_2"/>
    <property type="match status" value="1"/>
</dbReference>
<evidence type="ECO:0000256" key="4">
    <source>
        <dbReference type="ARBA" id="ARBA00022763"/>
    </source>
</evidence>
<dbReference type="Pfam" id="PF01035">
    <property type="entry name" value="DNA_binding_1"/>
    <property type="match status" value="1"/>
</dbReference>
<evidence type="ECO:0000256" key="2">
    <source>
        <dbReference type="ARBA" id="ARBA00022603"/>
    </source>
</evidence>
<evidence type="ECO:0000256" key="5">
    <source>
        <dbReference type="ARBA" id="ARBA00023015"/>
    </source>
</evidence>
<comment type="catalytic activity">
    <reaction evidence="8">
        <text>a 6-O-methyl-2'-deoxyguanosine in DNA + L-cysteinyl-[protein] = S-methyl-L-cysteinyl-[protein] + a 2'-deoxyguanosine in DNA</text>
        <dbReference type="Rhea" id="RHEA:24000"/>
        <dbReference type="Rhea" id="RHEA-COMP:10131"/>
        <dbReference type="Rhea" id="RHEA-COMP:10132"/>
        <dbReference type="Rhea" id="RHEA-COMP:11367"/>
        <dbReference type="Rhea" id="RHEA-COMP:11368"/>
        <dbReference type="ChEBI" id="CHEBI:29950"/>
        <dbReference type="ChEBI" id="CHEBI:82612"/>
        <dbReference type="ChEBI" id="CHEBI:85445"/>
        <dbReference type="ChEBI" id="CHEBI:85448"/>
        <dbReference type="EC" id="2.1.1.63"/>
    </reaction>
</comment>
<dbReference type="PROSITE" id="PS00374">
    <property type="entry name" value="MGMT"/>
    <property type="match status" value="1"/>
</dbReference>
<comment type="caution">
    <text evidence="10">The sequence shown here is derived from an EMBL/GenBank/DDBJ whole genome shotgun (WGS) entry which is preliminary data.</text>
</comment>
<dbReference type="NCBIfam" id="TIGR00589">
    <property type="entry name" value="ogt"/>
    <property type="match status" value="1"/>
</dbReference>